<dbReference type="InterPro" id="IPR044839">
    <property type="entry name" value="NDR1-like"/>
</dbReference>
<evidence type="ECO:0000256" key="3">
    <source>
        <dbReference type="ARBA" id="ARBA00022989"/>
    </source>
</evidence>
<evidence type="ECO:0000256" key="2">
    <source>
        <dbReference type="ARBA" id="ARBA00022692"/>
    </source>
</evidence>
<evidence type="ECO:0000259" key="6">
    <source>
        <dbReference type="Pfam" id="PF03168"/>
    </source>
</evidence>
<dbReference type="EMBL" id="CM026421">
    <property type="protein sequence ID" value="KAG0590782.1"/>
    <property type="molecule type" value="Genomic_DNA"/>
</dbReference>
<dbReference type="InterPro" id="IPR004864">
    <property type="entry name" value="LEA_2"/>
</dbReference>
<proteinExistence type="predicted"/>
<dbReference type="Pfam" id="PF03168">
    <property type="entry name" value="LEA_2"/>
    <property type="match status" value="1"/>
</dbReference>
<dbReference type="GO" id="GO:0005886">
    <property type="term" value="C:plasma membrane"/>
    <property type="evidence" value="ECO:0007669"/>
    <property type="project" value="TreeGrafter"/>
</dbReference>
<evidence type="ECO:0000313" key="7">
    <source>
        <dbReference type="EMBL" id="KAG0590782.1"/>
    </source>
</evidence>
<evidence type="ECO:0000313" key="8">
    <source>
        <dbReference type="Proteomes" id="UP000822688"/>
    </source>
</evidence>
<evidence type="ECO:0000256" key="5">
    <source>
        <dbReference type="SAM" id="Phobius"/>
    </source>
</evidence>
<organism evidence="7 8">
    <name type="scientific">Ceratodon purpureus</name>
    <name type="common">Fire moss</name>
    <name type="synonym">Dicranum purpureum</name>
    <dbReference type="NCBI Taxonomy" id="3225"/>
    <lineage>
        <taxon>Eukaryota</taxon>
        <taxon>Viridiplantae</taxon>
        <taxon>Streptophyta</taxon>
        <taxon>Embryophyta</taxon>
        <taxon>Bryophyta</taxon>
        <taxon>Bryophytina</taxon>
        <taxon>Bryopsida</taxon>
        <taxon>Dicranidae</taxon>
        <taxon>Pseudoditrichales</taxon>
        <taxon>Ditrichaceae</taxon>
        <taxon>Ceratodon</taxon>
    </lineage>
</organism>
<dbReference type="PANTHER" id="PTHR31234:SF2">
    <property type="entry name" value="OS05G0199100 PROTEIN"/>
    <property type="match status" value="1"/>
</dbReference>
<accession>A0A8T0J6E0</accession>
<dbReference type="GO" id="GO:0098542">
    <property type="term" value="P:defense response to other organism"/>
    <property type="evidence" value="ECO:0007669"/>
    <property type="project" value="InterPro"/>
</dbReference>
<feature type="transmembrane region" description="Helical" evidence="5">
    <location>
        <begin position="89"/>
        <end position="115"/>
    </location>
</feature>
<gene>
    <name evidence="7" type="ORF">KC19_1G126300</name>
</gene>
<keyword evidence="4 5" id="KW-0472">Membrane</keyword>
<evidence type="ECO:0000256" key="1">
    <source>
        <dbReference type="ARBA" id="ARBA00004167"/>
    </source>
</evidence>
<name>A0A8T0J6E0_CERPU</name>
<sequence length="294" mass="32991">MSFSFTICDQNILKQSCCSDPLQSLYKGSAFHNRLYLFCSLILCRSEGDSVVCKDCCVKLLQDEMGEVYKVDPEYHEERQRRKHAIKRMVMAAVLLLVILLIVLGLITFIVWLVLRPIHSPSWEVDDVKVLTINIQSSASRRRLADVESTKNWGITTYLLNADIVVALRACNRNKHMEVIYDRVDIKVAYATAVFGRVMVPAFTQAKSNVTHVGTEVKAMSVPVSFVLANALQSDIQSGSLNFEVYVDVRARVKIGGYKSFGFGRKTMCEVCTTTPTSGRPGQVVTKKCHSHRS</sequence>
<comment type="subcellular location">
    <subcellularLocation>
        <location evidence="1">Membrane</location>
        <topology evidence="1">Single-pass membrane protein</topology>
    </subcellularLocation>
</comment>
<dbReference type="PANTHER" id="PTHR31234">
    <property type="entry name" value="LATE EMBRYOGENESIS ABUNDANT (LEA) HYDROXYPROLINE-RICH GLYCOPROTEIN FAMILY"/>
    <property type="match status" value="1"/>
</dbReference>
<evidence type="ECO:0000256" key="4">
    <source>
        <dbReference type="ARBA" id="ARBA00023136"/>
    </source>
</evidence>
<reference evidence="7" key="1">
    <citation type="submission" date="2020-06" db="EMBL/GenBank/DDBJ databases">
        <title>WGS assembly of Ceratodon purpureus strain R40.</title>
        <authorList>
            <person name="Carey S.B."/>
            <person name="Jenkins J."/>
            <person name="Shu S."/>
            <person name="Lovell J.T."/>
            <person name="Sreedasyam A."/>
            <person name="Maumus F."/>
            <person name="Tiley G.P."/>
            <person name="Fernandez-Pozo N."/>
            <person name="Barry K."/>
            <person name="Chen C."/>
            <person name="Wang M."/>
            <person name="Lipzen A."/>
            <person name="Daum C."/>
            <person name="Saski C.A."/>
            <person name="Payton A.C."/>
            <person name="Mcbreen J.C."/>
            <person name="Conrad R.E."/>
            <person name="Kollar L.M."/>
            <person name="Olsson S."/>
            <person name="Huttunen S."/>
            <person name="Landis J.B."/>
            <person name="Wickett N.J."/>
            <person name="Johnson M.G."/>
            <person name="Rensing S.A."/>
            <person name="Grimwood J."/>
            <person name="Schmutz J."/>
            <person name="Mcdaniel S.F."/>
        </authorList>
    </citation>
    <scope>NUCLEOTIDE SEQUENCE</scope>
    <source>
        <strain evidence="7">R40</strain>
    </source>
</reference>
<comment type="caution">
    <text evidence="7">The sequence shown here is derived from an EMBL/GenBank/DDBJ whole genome shotgun (WGS) entry which is preliminary data.</text>
</comment>
<feature type="domain" description="Late embryogenesis abundant protein LEA-2 subgroup" evidence="6">
    <location>
        <begin position="168"/>
        <end position="257"/>
    </location>
</feature>
<keyword evidence="8" id="KW-1185">Reference proteome</keyword>
<protein>
    <recommendedName>
        <fullName evidence="6">Late embryogenesis abundant protein LEA-2 subgroup domain-containing protein</fullName>
    </recommendedName>
</protein>
<keyword evidence="3 5" id="KW-1133">Transmembrane helix</keyword>
<dbReference type="Proteomes" id="UP000822688">
    <property type="component" value="Chromosome 1"/>
</dbReference>
<dbReference type="AlphaFoldDB" id="A0A8T0J6E0"/>
<keyword evidence="2 5" id="KW-0812">Transmembrane</keyword>